<reference evidence="5 6" key="1">
    <citation type="journal article" date="2019" name="Genome Biol. Evol.">
        <title>Insights into the evolution of the New World diploid cottons (Gossypium, subgenus Houzingenia) based on genome sequencing.</title>
        <authorList>
            <person name="Grover C.E."/>
            <person name="Arick M.A. 2nd"/>
            <person name="Thrash A."/>
            <person name="Conover J.L."/>
            <person name="Sanders W.S."/>
            <person name="Peterson D.G."/>
            <person name="Frelichowski J.E."/>
            <person name="Scheffler J.A."/>
            <person name="Scheffler B.E."/>
            <person name="Wendel J.F."/>
        </authorList>
    </citation>
    <scope>NUCLEOTIDE SEQUENCE [LARGE SCALE GENOMIC DNA]</scope>
    <source>
        <strain evidence="5">157</strain>
        <tissue evidence="5">Leaf</tissue>
    </source>
</reference>
<sequence>DGGRLSECGNHYHSDDDPIVALSTGWFNYKKRCLKYINIHGNGKSVKAKVVDECDSRMGCDSVYDYQPPCPNNIVDASKAVWKALGFLEKIWGEMDIY</sequence>
<dbReference type="Pfam" id="PF24300">
    <property type="entry name" value="KWL1"/>
    <property type="match status" value="1"/>
</dbReference>
<feature type="non-terminal residue" evidence="5">
    <location>
        <position position="1"/>
    </location>
</feature>
<evidence type="ECO:0000313" key="5">
    <source>
        <dbReference type="EMBL" id="MBA0562871.1"/>
    </source>
</evidence>
<keyword evidence="6" id="KW-1185">Reference proteome</keyword>
<dbReference type="CDD" id="cd22270">
    <property type="entry name" value="DPBB_kiwellin-like"/>
    <property type="match status" value="1"/>
</dbReference>
<comment type="caution">
    <text evidence="5">The sequence shown here is derived from an EMBL/GenBank/DDBJ whole genome shotgun (WGS) entry which is preliminary data.</text>
</comment>
<evidence type="ECO:0000256" key="1">
    <source>
        <dbReference type="ARBA" id="ARBA00004613"/>
    </source>
</evidence>
<accession>A0A7J8MDT5</accession>
<evidence type="ECO:0000256" key="4">
    <source>
        <dbReference type="ARBA" id="ARBA00022729"/>
    </source>
</evidence>
<proteinExistence type="inferred from homology"/>
<dbReference type="InterPro" id="IPR039271">
    <property type="entry name" value="Kiwellin-like"/>
</dbReference>
<evidence type="ECO:0000313" key="6">
    <source>
        <dbReference type="Proteomes" id="UP000593572"/>
    </source>
</evidence>
<keyword evidence="3" id="KW-0964">Secreted</keyword>
<keyword evidence="4" id="KW-0732">Signal</keyword>
<organism evidence="5 6">
    <name type="scientific">Gossypium lobatum</name>
    <dbReference type="NCBI Taxonomy" id="34289"/>
    <lineage>
        <taxon>Eukaryota</taxon>
        <taxon>Viridiplantae</taxon>
        <taxon>Streptophyta</taxon>
        <taxon>Embryophyta</taxon>
        <taxon>Tracheophyta</taxon>
        <taxon>Spermatophyta</taxon>
        <taxon>Magnoliopsida</taxon>
        <taxon>eudicotyledons</taxon>
        <taxon>Gunneridae</taxon>
        <taxon>Pentapetalae</taxon>
        <taxon>rosids</taxon>
        <taxon>malvids</taxon>
        <taxon>Malvales</taxon>
        <taxon>Malvaceae</taxon>
        <taxon>Malvoideae</taxon>
        <taxon>Gossypium</taxon>
    </lineage>
</organism>
<dbReference type="PANTHER" id="PTHR33191">
    <property type="entry name" value="RIPENING-RELATED PROTEIN 2-RELATED"/>
    <property type="match status" value="1"/>
</dbReference>
<dbReference type="InterPro" id="IPR036908">
    <property type="entry name" value="RlpA-like_sf"/>
</dbReference>
<comment type="subcellular location">
    <subcellularLocation>
        <location evidence="1">Secreted</location>
    </subcellularLocation>
</comment>
<dbReference type="SUPFAM" id="SSF50685">
    <property type="entry name" value="Barwin-like endoglucanases"/>
    <property type="match status" value="1"/>
</dbReference>
<protein>
    <recommendedName>
        <fullName evidence="7">Ripening-related protein</fullName>
    </recommendedName>
</protein>
<dbReference type="PANTHER" id="PTHR33191:SF77">
    <property type="entry name" value="RIPENING-RELATED PROTEIN 1"/>
    <property type="match status" value="1"/>
</dbReference>
<dbReference type="Proteomes" id="UP000593572">
    <property type="component" value="Unassembled WGS sequence"/>
</dbReference>
<dbReference type="Gene3D" id="2.40.40.10">
    <property type="entry name" value="RlpA-like domain"/>
    <property type="match status" value="1"/>
</dbReference>
<evidence type="ECO:0000256" key="2">
    <source>
        <dbReference type="ARBA" id="ARBA00005592"/>
    </source>
</evidence>
<evidence type="ECO:0000256" key="3">
    <source>
        <dbReference type="ARBA" id="ARBA00022525"/>
    </source>
</evidence>
<dbReference type="EMBL" id="JABEZX010000008">
    <property type="protein sequence ID" value="MBA0562871.1"/>
    <property type="molecule type" value="Genomic_DNA"/>
</dbReference>
<gene>
    <name evidence="5" type="ORF">Golob_007892</name>
</gene>
<comment type="similarity">
    <text evidence="2">Belongs to the kiwellin family.</text>
</comment>
<evidence type="ECO:0008006" key="7">
    <source>
        <dbReference type="Google" id="ProtNLM"/>
    </source>
</evidence>
<dbReference type="AlphaFoldDB" id="A0A7J8MDT5"/>
<dbReference type="GO" id="GO:0005576">
    <property type="term" value="C:extracellular region"/>
    <property type="evidence" value="ECO:0007669"/>
    <property type="project" value="UniProtKB-SubCell"/>
</dbReference>
<name>A0A7J8MDT5_9ROSI</name>